<dbReference type="Proteomes" id="UP000005237">
    <property type="component" value="Unassembled WGS sequence"/>
</dbReference>
<dbReference type="EnsemblMetazoa" id="CJA31128.1">
    <property type="protein sequence ID" value="CJA31128.1"/>
    <property type="gene ID" value="WBGene00206975"/>
</dbReference>
<evidence type="ECO:0000259" key="1">
    <source>
        <dbReference type="Pfam" id="PF00102"/>
    </source>
</evidence>
<evidence type="ECO:0000313" key="2">
    <source>
        <dbReference type="EnsemblMetazoa" id="CJA31128.1"/>
    </source>
</evidence>
<feature type="domain" description="Tyrosine-protein phosphatase" evidence="1">
    <location>
        <begin position="130"/>
        <end position="161"/>
    </location>
</feature>
<sequence length="198" mass="22585">MLSVPLRTAASFRFAPRLIRLSTTTTTHIALQTRNISSNDVFKVSDISASADLPPLPTPPAPGLSIDDLIASGESVLEELGLWSWWKPSSYFRYALEGIHVHLDLPWWLTIVSATVALRLLLIGVPIDCSVMGDILKEIRAQRLGSIQTEQQYLYVHRVLLYFFLERNRGQYREVLDGEYGEKFHKWVEDYNAKIRLN</sequence>
<evidence type="ECO:0000313" key="3">
    <source>
        <dbReference type="Proteomes" id="UP000005237"/>
    </source>
</evidence>
<accession>A0A8R1EAZ5</accession>
<reference evidence="2" key="2">
    <citation type="submission" date="2022-06" db="UniProtKB">
        <authorList>
            <consortium name="EnsemblMetazoa"/>
        </authorList>
    </citation>
    <scope>IDENTIFICATION</scope>
    <source>
        <strain evidence="2">DF5081</strain>
    </source>
</reference>
<proteinExistence type="predicted"/>
<dbReference type="InterPro" id="IPR029021">
    <property type="entry name" value="Prot-tyrosine_phosphatase-like"/>
</dbReference>
<dbReference type="GO" id="GO:0004725">
    <property type="term" value="F:protein tyrosine phosphatase activity"/>
    <property type="evidence" value="ECO:0007669"/>
    <property type="project" value="InterPro"/>
</dbReference>
<dbReference type="Pfam" id="PF00102">
    <property type="entry name" value="Y_phosphatase"/>
    <property type="match status" value="1"/>
</dbReference>
<dbReference type="AlphaFoldDB" id="A0A8R1EAZ5"/>
<dbReference type="SUPFAM" id="SSF52799">
    <property type="entry name" value="(Phosphotyrosine protein) phosphatases II"/>
    <property type="match status" value="1"/>
</dbReference>
<name>A0A8R1EAZ5_CAEJA</name>
<keyword evidence="3" id="KW-1185">Reference proteome</keyword>
<organism evidence="2 3">
    <name type="scientific">Caenorhabditis japonica</name>
    <dbReference type="NCBI Taxonomy" id="281687"/>
    <lineage>
        <taxon>Eukaryota</taxon>
        <taxon>Metazoa</taxon>
        <taxon>Ecdysozoa</taxon>
        <taxon>Nematoda</taxon>
        <taxon>Chromadorea</taxon>
        <taxon>Rhabditida</taxon>
        <taxon>Rhabditina</taxon>
        <taxon>Rhabditomorpha</taxon>
        <taxon>Rhabditoidea</taxon>
        <taxon>Rhabditidae</taxon>
        <taxon>Peloderinae</taxon>
        <taxon>Caenorhabditis</taxon>
    </lineage>
</organism>
<dbReference type="InterPro" id="IPR000242">
    <property type="entry name" value="PTP_cat"/>
</dbReference>
<reference evidence="3" key="1">
    <citation type="submission" date="2010-08" db="EMBL/GenBank/DDBJ databases">
        <authorList>
            <consortium name="Caenorhabditis japonica Sequencing Consortium"/>
            <person name="Wilson R.K."/>
        </authorList>
    </citation>
    <scope>NUCLEOTIDE SEQUENCE [LARGE SCALE GENOMIC DNA]</scope>
    <source>
        <strain evidence="3">DF5081</strain>
    </source>
</reference>
<dbReference type="Gene3D" id="3.90.190.10">
    <property type="entry name" value="Protein tyrosine phosphatase superfamily"/>
    <property type="match status" value="1"/>
</dbReference>
<protein>
    <submittedName>
        <fullName evidence="2">Tyrosine-protein phosphatase domain-containing protein</fullName>
    </submittedName>
</protein>